<dbReference type="InterPro" id="IPR030678">
    <property type="entry name" value="Peptide/Ni-bd"/>
</dbReference>
<dbReference type="InterPro" id="IPR000914">
    <property type="entry name" value="SBP_5_dom"/>
</dbReference>
<organism evidence="4 5">
    <name type="scientific">Tenebrionibacter intestinalis</name>
    <dbReference type="NCBI Taxonomy" id="2799638"/>
    <lineage>
        <taxon>Bacteria</taxon>
        <taxon>Pseudomonadati</taxon>
        <taxon>Pseudomonadota</taxon>
        <taxon>Gammaproteobacteria</taxon>
        <taxon>Enterobacterales</taxon>
        <taxon>Enterobacteriaceae</taxon>
        <taxon>Tenebrionibacter/Tenebrionicola group</taxon>
        <taxon>Tenebrionibacter</taxon>
    </lineage>
</organism>
<evidence type="ECO:0000256" key="1">
    <source>
        <dbReference type="ARBA" id="ARBA00005695"/>
    </source>
</evidence>
<keyword evidence="2" id="KW-0732">Signal</keyword>
<sequence>MPISRRHFLCLSTLLLMPATGISSRREKTLTVAWPVDVLSRDPARGTPIQSPILKCVYDQPLGLSPSLDIVPALITRFRWLDRFNTILKLHFRNDVLFHNGQPFSARDFAFSFLERARLLPGTLLSGIWGNIERIETPDAFTAVVHFTRPMATALSMMVDIPSYVVPQEYYQKVGPQQFRAKPVGSGPYRLIDYQPGMHITLEANPFYWRGRPGFERITFLIVPDKLSRLAMLEAGHIDLSLDFTTRDAQSVATKGNLTPYFQPTTGITLLQMVNKGALQDRRVRLAMHHAINKPLISKAVFQGHALPVSTPAGKNMPGYDPGFTFAWDRQKAAHLLKQAGYSRHKPLKLNFYTTKGMLPGDLEIASAIAYMWKEVGIDARLQIVTPAMLVSYRNSNKFDGPLLQGWNPAAGDPATYSGLLLNPDAALSLWKSDDLRAALQKLSLITDFHQRAAAFKTFDRWQVSQGYTIPLFQNTSVLLYKPDLAVPENMAGQVDFFKIRPRQKTRGDTQR</sequence>
<comment type="similarity">
    <text evidence="1">Belongs to the bacterial solute-binding protein 5 family.</text>
</comment>
<dbReference type="EMBL" id="JAEPBH010000003">
    <property type="protein sequence ID" value="MBK4714108.1"/>
    <property type="molecule type" value="Genomic_DNA"/>
</dbReference>
<dbReference type="Gene3D" id="3.40.190.10">
    <property type="entry name" value="Periplasmic binding protein-like II"/>
    <property type="match status" value="1"/>
</dbReference>
<comment type="caution">
    <text evidence="4">The sequence shown here is derived from an EMBL/GenBank/DDBJ whole genome shotgun (WGS) entry which is preliminary data.</text>
</comment>
<dbReference type="GO" id="GO:0030288">
    <property type="term" value="C:outer membrane-bounded periplasmic space"/>
    <property type="evidence" value="ECO:0007669"/>
    <property type="project" value="UniProtKB-ARBA"/>
</dbReference>
<dbReference type="Pfam" id="PF00496">
    <property type="entry name" value="SBP_bac_5"/>
    <property type="match status" value="1"/>
</dbReference>
<protein>
    <recommendedName>
        <fullName evidence="3">Solute-binding protein family 5 domain-containing protein</fullName>
    </recommendedName>
</protein>
<dbReference type="Gene3D" id="3.10.105.10">
    <property type="entry name" value="Dipeptide-binding Protein, Domain 3"/>
    <property type="match status" value="1"/>
</dbReference>
<reference evidence="4" key="1">
    <citation type="submission" date="2021-01" db="EMBL/GenBank/DDBJ databases">
        <title>Intestinitalea alba gen. nov., sp. nov., a novel genus of the family Enterobacteriaceae, isolated from the gut of the plastic-eating mealworm Tenebrio molitor L.</title>
        <authorList>
            <person name="Yang Y."/>
        </authorList>
    </citation>
    <scope>NUCLEOTIDE SEQUENCE</scope>
    <source>
        <strain evidence="4">BIT-L3</strain>
    </source>
</reference>
<dbReference type="InterPro" id="IPR039424">
    <property type="entry name" value="SBP_5"/>
</dbReference>
<dbReference type="PANTHER" id="PTHR30290:SF38">
    <property type="entry name" value="D,D-DIPEPTIDE-BINDING PERIPLASMIC PROTEIN DDPA-RELATED"/>
    <property type="match status" value="1"/>
</dbReference>
<dbReference type="PANTHER" id="PTHR30290">
    <property type="entry name" value="PERIPLASMIC BINDING COMPONENT OF ABC TRANSPORTER"/>
    <property type="match status" value="1"/>
</dbReference>
<evidence type="ECO:0000313" key="4">
    <source>
        <dbReference type="EMBL" id="MBK4714108.1"/>
    </source>
</evidence>
<name>A0A8K0XW57_9ENTR</name>
<dbReference type="AlphaFoldDB" id="A0A8K0XW57"/>
<dbReference type="GO" id="GO:0043190">
    <property type="term" value="C:ATP-binding cassette (ABC) transporter complex"/>
    <property type="evidence" value="ECO:0007669"/>
    <property type="project" value="InterPro"/>
</dbReference>
<accession>A0A8K0XW57</accession>
<dbReference type="GO" id="GO:1904680">
    <property type="term" value="F:peptide transmembrane transporter activity"/>
    <property type="evidence" value="ECO:0007669"/>
    <property type="project" value="TreeGrafter"/>
</dbReference>
<gene>
    <name evidence="4" type="ORF">JJB97_01915</name>
</gene>
<proteinExistence type="inferred from homology"/>
<feature type="domain" description="Solute-binding protein family 5" evidence="3">
    <location>
        <begin position="70"/>
        <end position="424"/>
    </location>
</feature>
<dbReference type="Proteomes" id="UP000659047">
    <property type="component" value="Unassembled WGS sequence"/>
</dbReference>
<evidence type="ECO:0000259" key="3">
    <source>
        <dbReference type="Pfam" id="PF00496"/>
    </source>
</evidence>
<evidence type="ECO:0000313" key="5">
    <source>
        <dbReference type="Proteomes" id="UP000659047"/>
    </source>
</evidence>
<dbReference type="SUPFAM" id="SSF53850">
    <property type="entry name" value="Periplasmic binding protein-like II"/>
    <property type="match status" value="1"/>
</dbReference>
<keyword evidence="5" id="KW-1185">Reference proteome</keyword>
<evidence type="ECO:0000256" key="2">
    <source>
        <dbReference type="ARBA" id="ARBA00022729"/>
    </source>
</evidence>
<dbReference type="GO" id="GO:0015833">
    <property type="term" value="P:peptide transport"/>
    <property type="evidence" value="ECO:0007669"/>
    <property type="project" value="TreeGrafter"/>
</dbReference>
<dbReference type="PIRSF" id="PIRSF002741">
    <property type="entry name" value="MppA"/>
    <property type="match status" value="1"/>
</dbReference>
<dbReference type="RefSeq" id="WP_238712115.1">
    <property type="nucleotide sequence ID" value="NZ_JAEPBH010000003.1"/>
</dbReference>